<dbReference type="HOGENOM" id="CLU_154364_0_0_5"/>
<dbReference type="STRING" id="1549858.MC45_00385"/>
<protein>
    <recommendedName>
        <fullName evidence="5">PepSY domain-containing protein</fullName>
    </recommendedName>
</protein>
<evidence type="ECO:0008006" key="5">
    <source>
        <dbReference type="Google" id="ProtNLM"/>
    </source>
</evidence>
<reference evidence="3 4" key="1">
    <citation type="submission" date="2014-09" db="EMBL/GenBank/DDBJ databases">
        <title>Using Illumina technology Improving SMRT sequencing Genome Assembly by RASTools.</title>
        <authorList>
            <person name="Zhou Y."/>
            <person name="Ma T."/>
            <person name="Liu T."/>
        </authorList>
    </citation>
    <scope>NUCLEOTIDE SEQUENCE [LARGE SCALE GENOMIC DNA]</scope>
    <source>
        <strain evidence="3 4">ATCC 55669</strain>
    </source>
</reference>
<name>A0A097EC57_9SPHN</name>
<gene>
    <name evidence="3" type="ORF">MC45_00385</name>
</gene>
<evidence type="ECO:0000256" key="1">
    <source>
        <dbReference type="SAM" id="MobiDB-lite"/>
    </source>
</evidence>
<organism evidence="3 4">
    <name type="scientific">Sphingomonas taxi</name>
    <dbReference type="NCBI Taxonomy" id="1549858"/>
    <lineage>
        <taxon>Bacteria</taxon>
        <taxon>Pseudomonadati</taxon>
        <taxon>Pseudomonadota</taxon>
        <taxon>Alphaproteobacteria</taxon>
        <taxon>Sphingomonadales</taxon>
        <taxon>Sphingomonadaceae</taxon>
        <taxon>Sphingomonas</taxon>
    </lineage>
</organism>
<feature type="chain" id="PRO_5001934123" description="PepSY domain-containing protein" evidence="2">
    <location>
        <begin position="21"/>
        <end position="100"/>
    </location>
</feature>
<feature type="signal peptide" evidence="2">
    <location>
        <begin position="1"/>
        <end position="20"/>
    </location>
</feature>
<dbReference type="KEGG" id="stax:MC45_00385"/>
<evidence type="ECO:0000313" key="4">
    <source>
        <dbReference type="Proteomes" id="UP000033200"/>
    </source>
</evidence>
<evidence type="ECO:0000313" key="3">
    <source>
        <dbReference type="EMBL" id="AIT05151.1"/>
    </source>
</evidence>
<evidence type="ECO:0000256" key="2">
    <source>
        <dbReference type="SAM" id="SignalP"/>
    </source>
</evidence>
<dbReference type="AlphaFoldDB" id="A0A097EC57"/>
<accession>A0A097EC57</accession>
<keyword evidence="2" id="KW-0732">Signal</keyword>
<keyword evidence="4" id="KW-1185">Reference proteome</keyword>
<dbReference type="Proteomes" id="UP000033200">
    <property type="component" value="Chromosome"/>
</dbReference>
<sequence>MVRYLVAASAVALFASAAPAQTQAGSHNPAVKNGAPHSVAAPAKGANSFTEDQARGRFAKAGYKLASKLTKQNGLWQGAATKGGKQLTLMLDYKGNITTR</sequence>
<dbReference type="RefSeq" id="WP_038658233.1">
    <property type="nucleotide sequence ID" value="NZ_CP009571.1"/>
</dbReference>
<proteinExistence type="predicted"/>
<feature type="region of interest" description="Disordered" evidence="1">
    <location>
        <begin position="21"/>
        <end position="52"/>
    </location>
</feature>
<dbReference type="eggNOG" id="ENOG50331SP">
    <property type="taxonomic scope" value="Bacteria"/>
</dbReference>
<dbReference type="EMBL" id="CP009571">
    <property type="protein sequence ID" value="AIT05151.1"/>
    <property type="molecule type" value="Genomic_DNA"/>
</dbReference>